<dbReference type="Proteomes" id="UP000245119">
    <property type="component" value="Linkage Group LG9"/>
</dbReference>
<organism evidence="2 3">
    <name type="scientific">Pomacea canaliculata</name>
    <name type="common">Golden apple snail</name>
    <dbReference type="NCBI Taxonomy" id="400727"/>
    <lineage>
        <taxon>Eukaryota</taxon>
        <taxon>Metazoa</taxon>
        <taxon>Spiralia</taxon>
        <taxon>Lophotrochozoa</taxon>
        <taxon>Mollusca</taxon>
        <taxon>Gastropoda</taxon>
        <taxon>Caenogastropoda</taxon>
        <taxon>Architaenioglossa</taxon>
        <taxon>Ampullarioidea</taxon>
        <taxon>Ampullariidae</taxon>
        <taxon>Pomacea</taxon>
    </lineage>
</organism>
<proteinExistence type="predicted"/>
<feature type="compositionally biased region" description="Basic and acidic residues" evidence="1">
    <location>
        <begin position="82"/>
        <end position="107"/>
    </location>
</feature>
<name>A0A2T7NT22_POMCA</name>
<reference evidence="2 3" key="1">
    <citation type="submission" date="2018-04" db="EMBL/GenBank/DDBJ databases">
        <title>The genome of golden apple snail Pomacea canaliculata provides insight into stress tolerance and invasive adaptation.</title>
        <authorList>
            <person name="Liu C."/>
            <person name="Liu B."/>
            <person name="Ren Y."/>
            <person name="Zhang Y."/>
            <person name="Wang H."/>
            <person name="Li S."/>
            <person name="Jiang F."/>
            <person name="Yin L."/>
            <person name="Zhang G."/>
            <person name="Qian W."/>
            <person name="Fan W."/>
        </authorList>
    </citation>
    <scope>NUCLEOTIDE SEQUENCE [LARGE SCALE GENOMIC DNA]</scope>
    <source>
        <strain evidence="2">SZHN2017</strain>
        <tissue evidence="2">Muscle</tissue>
    </source>
</reference>
<accession>A0A2T7NT22</accession>
<sequence length="277" mass="30643">MAHLDQRPQSTPRQLFPLNPCSTHLSFEAPRGPAKGDFSAITPTRMAALDSLRVCGLQHKQQIYLKELSCIPISPKATFMSREPEPDSNLSRHELDSAIQPRQREDVESGGLQLTTNSSSMTFSCSLASDSRDNNATFSCSEETSPTKGKSLKKDSLSPGRLVRDKIFITTGDDCWGPQGNTEEVLKQQGGQKHRGPINKHHHGIHVQKDSSGLVSGPKTNEHLLFFPEASVKLNEASLNGNNRPLPSRLHCKPPRYSSVDHRHSDITYRFSSPGRL</sequence>
<gene>
    <name evidence="2" type="ORF">C0Q70_14757</name>
</gene>
<feature type="region of interest" description="Disordered" evidence="1">
    <location>
        <begin position="130"/>
        <end position="157"/>
    </location>
</feature>
<feature type="region of interest" description="Disordered" evidence="1">
    <location>
        <begin position="238"/>
        <end position="261"/>
    </location>
</feature>
<dbReference type="AlphaFoldDB" id="A0A2T7NT22"/>
<dbReference type="EMBL" id="PZQS01000009">
    <property type="protein sequence ID" value="PVD24286.1"/>
    <property type="molecule type" value="Genomic_DNA"/>
</dbReference>
<comment type="caution">
    <text evidence="2">The sequence shown here is derived from an EMBL/GenBank/DDBJ whole genome shotgun (WGS) entry which is preliminary data.</text>
</comment>
<feature type="compositionally biased region" description="Polar residues" evidence="1">
    <location>
        <begin position="130"/>
        <end position="148"/>
    </location>
</feature>
<evidence type="ECO:0000313" key="3">
    <source>
        <dbReference type="Proteomes" id="UP000245119"/>
    </source>
</evidence>
<feature type="region of interest" description="Disordered" evidence="1">
    <location>
        <begin position="79"/>
        <end position="115"/>
    </location>
</feature>
<evidence type="ECO:0000313" key="2">
    <source>
        <dbReference type="EMBL" id="PVD24286.1"/>
    </source>
</evidence>
<protein>
    <submittedName>
        <fullName evidence="2">Uncharacterized protein</fullName>
    </submittedName>
</protein>
<evidence type="ECO:0000256" key="1">
    <source>
        <dbReference type="SAM" id="MobiDB-lite"/>
    </source>
</evidence>
<keyword evidence="3" id="KW-1185">Reference proteome</keyword>